<sequence>MGGRAYRIAAYAATALILLVIGAALRPVILPEHPRPTPILNAAEIGFAQDMTAHHEQALFLVQRLDPGVDPTVLRLAQQIDQSQRVEIGTMLGWLRLAGASPMSDRPMAWMHTETTAAPGHSGMSMTTASTPAATTMPGMASQAQLDALAAARGHDAAVLFLQLMYRHHLGGITMARAADRALNSGAVKEQARAMITAQSQEAGIIALMLQQLGAEPLP</sequence>
<name>A0ABW6RY89_9NOCA</name>
<dbReference type="InterPro" id="IPR005183">
    <property type="entry name" value="DUF305_CopM-like"/>
</dbReference>
<dbReference type="Pfam" id="PF03713">
    <property type="entry name" value="DUF305"/>
    <property type="match status" value="1"/>
</dbReference>
<dbReference type="Proteomes" id="UP001601992">
    <property type="component" value="Unassembled WGS sequence"/>
</dbReference>
<reference evidence="2 3" key="1">
    <citation type="submission" date="2024-10" db="EMBL/GenBank/DDBJ databases">
        <title>The Natural Products Discovery Center: Release of the First 8490 Sequenced Strains for Exploring Actinobacteria Biosynthetic Diversity.</title>
        <authorList>
            <person name="Kalkreuter E."/>
            <person name="Kautsar S.A."/>
            <person name="Yang D."/>
            <person name="Bader C.D."/>
            <person name="Teijaro C.N."/>
            <person name="Fluegel L."/>
            <person name="Davis C.M."/>
            <person name="Simpson J.R."/>
            <person name="Lauterbach L."/>
            <person name="Steele A.D."/>
            <person name="Gui C."/>
            <person name="Meng S."/>
            <person name="Li G."/>
            <person name="Viehrig K."/>
            <person name="Ye F."/>
            <person name="Su P."/>
            <person name="Kiefer A.F."/>
            <person name="Nichols A."/>
            <person name="Cepeda A.J."/>
            <person name="Yan W."/>
            <person name="Fan B."/>
            <person name="Jiang Y."/>
            <person name="Adhikari A."/>
            <person name="Zheng C.-J."/>
            <person name="Schuster L."/>
            <person name="Cowan T.M."/>
            <person name="Smanski M.J."/>
            <person name="Chevrette M.G."/>
            <person name="De Carvalho L.P.S."/>
            <person name="Shen B."/>
        </authorList>
    </citation>
    <scope>NUCLEOTIDE SEQUENCE [LARGE SCALE GENOMIC DNA]</scope>
    <source>
        <strain evidence="2 3">NPDC002593</strain>
    </source>
</reference>
<dbReference type="RefSeq" id="WP_040823259.1">
    <property type="nucleotide sequence ID" value="NZ_JBIAQY010000004.1"/>
</dbReference>
<proteinExistence type="predicted"/>
<evidence type="ECO:0000313" key="3">
    <source>
        <dbReference type="Proteomes" id="UP001601992"/>
    </source>
</evidence>
<protein>
    <submittedName>
        <fullName evidence="2">DUF305 domain-containing protein</fullName>
    </submittedName>
</protein>
<accession>A0ABW6RY89</accession>
<dbReference type="EMBL" id="JBIAQY010000004">
    <property type="protein sequence ID" value="MFF3568944.1"/>
    <property type="molecule type" value="Genomic_DNA"/>
</dbReference>
<dbReference type="PANTHER" id="PTHR36933:SF1">
    <property type="entry name" value="SLL0788 PROTEIN"/>
    <property type="match status" value="1"/>
</dbReference>
<comment type="caution">
    <text evidence="2">The sequence shown here is derived from an EMBL/GenBank/DDBJ whole genome shotgun (WGS) entry which is preliminary data.</text>
</comment>
<evidence type="ECO:0000313" key="2">
    <source>
        <dbReference type="EMBL" id="MFF3568944.1"/>
    </source>
</evidence>
<keyword evidence="3" id="KW-1185">Reference proteome</keyword>
<evidence type="ECO:0000259" key="1">
    <source>
        <dbReference type="Pfam" id="PF03713"/>
    </source>
</evidence>
<dbReference type="PANTHER" id="PTHR36933">
    <property type="entry name" value="SLL0788 PROTEIN"/>
    <property type="match status" value="1"/>
</dbReference>
<dbReference type="Gene3D" id="1.20.1260.10">
    <property type="match status" value="1"/>
</dbReference>
<gene>
    <name evidence="2" type="ORF">ACFYXQ_14320</name>
</gene>
<dbReference type="InterPro" id="IPR012347">
    <property type="entry name" value="Ferritin-like"/>
</dbReference>
<feature type="domain" description="DUF305" evidence="1">
    <location>
        <begin position="44"/>
        <end position="203"/>
    </location>
</feature>
<organism evidence="2 3">
    <name type="scientific">Nocardia jiangxiensis</name>
    <dbReference type="NCBI Taxonomy" id="282685"/>
    <lineage>
        <taxon>Bacteria</taxon>
        <taxon>Bacillati</taxon>
        <taxon>Actinomycetota</taxon>
        <taxon>Actinomycetes</taxon>
        <taxon>Mycobacteriales</taxon>
        <taxon>Nocardiaceae</taxon>
        <taxon>Nocardia</taxon>
    </lineage>
</organism>